<gene>
    <name evidence="6" type="ORF">OEG82_22820</name>
</gene>
<dbReference type="InterPro" id="IPR001647">
    <property type="entry name" value="HTH_TetR"/>
</dbReference>
<organism evidence="6 7">
    <name type="scientific">Hoeflea ulvae</name>
    <dbReference type="NCBI Taxonomy" id="2983764"/>
    <lineage>
        <taxon>Bacteria</taxon>
        <taxon>Pseudomonadati</taxon>
        <taxon>Pseudomonadota</taxon>
        <taxon>Alphaproteobacteria</taxon>
        <taxon>Hyphomicrobiales</taxon>
        <taxon>Rhizobiaceae</taxon>
        <taxon>Hoeflea</taxon>
    </lineage>
</organism>
<dbReference type="EMBL" id="JAOVZQ010000001">
    <property type="protein sequence ID" value="MCY0096824.1"/>
    <property type="molecule type" value="Genomic_DNA"/>
</dbReference>
<keyword evidence="3" id="KW-0804">Transcription</keyword>
<keyword evidence="1" id="KW-0805">Transcription regulation</keyword>
<dbReference type="RefSeq" id="WP_267614649.1">
    <property type="nucleotide sequence ID" value="NZ_JAOVZQ010000001.1"/>
</dbReference>
<evidence type="ECO:0000259" key="5">
    <source>
        <dbReference type="PROSITE" id="PS50977"/>
    </source>
</evidence>
<dbReference type="PANTHER" id="PTHR30055">
    <property type="entry name" value="HTH-TYPE TRANSCRIPTIONAL REGULATOR RUTR"/>
    <property type="match status" value="1"/>
</dbReference>
<evidence type="ECO:0000313" key="6">
    <source>
        <dbReference type="EMBL" id="MCY0096824.1"/>
    </source>
</evidence>
<evidence type="ECO:0000256" key="4">
    <source>
        <dbReference type="PROSITE-ProRule" id="PRU00335"/>
    </source>
</evidence>
<dbReference type="Pfam" id="PF00440">
    <property type="entry name" value="TetR_N"/>
    <property type="match status" value="1"/>
</dbReference>
<dbReference type="Proteomes" id="UP001081283">
    <property type="component" value="Unassembled WGS sequence"/>
</dbReference>
<dbReference type="SUPFAM" id="SSF46689">
    <property type="entry name" value="Homeodomain-like"/>
    <property type="match status" value="1"/>
</dbReference>
<dbReference type="InterPro" id="IPR036271">
    <property type="entry name" value="Tet_transcr_reg_TetR-rel_C_sf"/>
</dbReference>
<feature type="domain" description="HTH tetR-type" evidence="5">
    <location>
        <begin position="9"/>
        <end position="69"/>
    </location>
</feature>
<keyword evidence="2 4" id="KW-0238">DNA-binding</keyword>
<dbReference type="Gene3D" id="1.10.357.10">
    <property type="entry name" value="Tetracycline Repressor, domain 2"/>
    <property type="match status" value="1"/>
</dbReference>
<dbReference type="InterPro" id="IPR050109">
    <property type="entry name" value="HTH-type_TetR-like_transc_reg"/>
</dbReference>
<dbReference type="Pfam" id="PF17932">
    <property type="entry name" value="TetR_C_24"/>
    <property type="match status" value="1"/>
</dbReference>
<evidence type="ECO:0000313" key="7">
    <source>
        <dbReference type="Proteomes" id="UP001081283"/>
    </source>
</evidence>
<sequence>MTKKPTKSEVSQKRVLDAAAKIFRDNGYAGTTMRAIADEADLKAGSIYYHYKSKDELISAVLDLGIHAVSDSVKSALDALPETATGRQRIETAVYAHLSAIIEYGDYTLATRRVFGQVPESIRLKNMRLRDLYGTMWQEILMGAKERGEFRPNANITLARLFILGALNWTVEWFKPGGRSIDEVAREFSSVVVEGLMRHEPGPSDT</sequence>
<comment type="caution">
    <text evidence="6">The sequence shown here is derived from an EMBL/GenBank/DDBJ whole genome shotgun (WGS) entry which is preliminary data.</text>
</comment>
<reference evidence="6" key="1">
    <citation type="submission" date="2022-10" db="EMBL/GenBank/DDBJ databases">
        <title>Hoeflea sp. J2-29, isolated from marine algae.</title>
        <authorList>
            <person name="Kristyanto S."/>
            <person name="Kim J.M."/>
            <person name="Jeon C.O."/>
        </authorList>
    </citation>
    <scope>NUCLEOTIDE SEQUENCE</scope>
    <source>
        <strain evidence="6">J2-29</strain>
    </source>
</reference>
<dbReference type="PROSITE" id="PS50977">
    <property type="entry name" value="HTH_TETR_2"/>
    <property type="match status" value="1"/>
</dbReference>
<protein>
    <submittedName>
        <fullName evidence="6">TetR/AcrR family transcriptional regulator</fullName>
    </submittedName>
</protein>
<dbReference type="InterPro" id="IPR009057">
    <property type="entry name" value="Homeodomain-like_sf"/>
</dbReference>
<proteinExistence type="predicted"/>
<dbReference type="PANTHER" id="PTHR30055:SF234">
    <property type="entry name" value="HTH-TYPE TRANSCRIPTIONAL REGULATOR BETI"/>
    <property type="match status" value="1"/>
</dbReference>
<keyword evidence="7" id="KW-1185">Reference proteome</keyword>
<evidence type="ECO:0000256" key="3">
    <source>
        <dbReference type="ARBA" id="ARBA00023163"/>
    </source>
</evidence>
<dbReference type="SUPFAM" id="SSF48498">
    <property type="entry name" value="Tetracyclin repressor-like, C-terminal domain"/>
    <property type="match status" value="1"/>
</dbReference>
<evidence type="ECO:0000256" key="2">
    <source>
        <dbReference type="ARBA" id="ARBA00023125"/>
    </source>
</evidence>
<dbReference type="PRINTS" id="PR00455">
    <property type="entry name" value="HTHTETR"/>
</dbReference>
<feature type="DNA-binding region" description="H-T-H motif" evidence="4">
    <location>
        <begin position="32"/>
        <end position="51"/>
    </location>
</feature>
<evidence type="ECO:0000256" key="1">
    <source>
        <dbReference type="ARBA" id="ARBA00023015"/>
    </source>
</evidence>
<dbReference type="InterPro" id="IPR041490">
    <property type="entry name" value="KstR2_TetR_C"/>
</dbReference>
<accession>A0ABT3YM23</accession>
<name>A0ABT3YM23_9HYPH</name>